<comment type="similarity">
    <text evidence="6">Belongs to the ABC-4 integral membrane protein family.</text>
</comment>
<evidence type="ECO:0000256" key="2">
    <source>
        <dbReference type="ARBA" id="ARBA00022475"/>
    </source>
</evidence>
<organism evidence="9 10">
    <name type="scientific">Paenibacillus tritici</name>
    <dbReference type="NCBI Taxonomy" id="1873425"/>
    <lineage>
        <taxon>Bacteria</taxon>
        <taxon>Bacillati</taxon>
        <taxon>Bacillota</taxon>
        <taxon>Bacilli</taxon>
        <taxon>Bacillales</taxon>
        <taxon>Paenibacillaceae</taxon>
        <taxon>Paenibacillus</taxon>
    </lineage>
</organism>
<feature type="transmembrane region" description="Helical" evidence="7">
    <location>
        <begin position="764"/>
        <end position="786"/>
    </location>
</feature>
<dbReference type="InterPro" id="IPR050250">
    <property type="entry name" value="Macrolide_Exporter_MacB"/>
</dbReference>
<evidence type="ECO:0000259" key="8">
    <source>
        <dbReference type="Pfam" id="PF02687"/>
    </source>
</evidence>
<dbReference type="RefSeq" id="WP_173138630.1">
    <property type="nucleotide sequence ID" value="NZ_JABMKX010000015.1"/>
</dbReference>
<evidence type="ECO:0000313" key="9">
    <source>
        <dbReference type="EMBL" id="NQX48481.1"/>
    </source>
</evidence>
<evidence type="ECO:0000313" key="10">
    <source>
        <dbReference type="Proteomes" id="UP000711047"/>
    </source>
</evidence>
<evidence type="ECO:0000256" key="5">
    <source>
        <dbReference type="ARBA" id="ARBA00023136"/>
    </source>
</evidence>
<sequence length="846" mass="94532">MIKLTHTKVLRNLSAKSFKANKARNLIAITAIALTSLLFTTLYTMGLGAVGHMQQAMMRQAGGDAHAVLKYISAGEFTVIKDHPLIKEIAYRQLLSDGVQNKEFLKWPTEFWYYDNKALNLGFVELDGGHQPAAANEVIADKHTLQLLGVPLTINAPVHLKLDIREKTVERNFILSGWWENDPMFHTGQIYASQAYLVAHTEEIQHTYKKDHSSTGTIHPYIMFNNSLDLRGKLNKVITESGYSLNESAVNFVQSNVNWAYLSTRLGNNSGLLFSLLLGLLLIVLTGYLIIYNIFQISVLKDIRFYGLLKTIGTTSGQVRSIIRRQALFLSVPSIPVGLAAGFMCGKYLVPLIIDNTVLKGTAATIYPNPWIFIGSALFTLITVFISTLKPARLAASVSPVDAVRIAELHYKNKKNQKNTSHHSMPRIARFNLGRNKKRTLLVIISLSLSLVLLNITFALSKSMDVDKYISSRFSDTDFLIGHADLFHQDFTGSANALSDSFVKAVQAQLGFEEGGYLYGDRELLTVENSSRKTEGKSDGVDAIGNPYTQVYGLDELPLRQLQWIDGQPDYGRLASGKYILEGVALNDNGTPYWPLIQYKVGDTVTLHNNTDNSTTELNKKYTTHTFTVLGHVAMKNSNSDRMPMNYNFYIPANIYKELVQQPTVMSYAFNVPSGKENAMESFLAHYTRTTEPLMDYQSKLSVRKEVAGMQQTVETIGVTLSLIISCIGILNFINTILASIIARRQEIAMLQSIGMTRLQLHSMLALEGIYYVLGTGLVSGWLAILSSVLIIKPLCRYLWFFSYHFIIWPVLYILPVLLAAGIFIPLVVYSLNNKLSIVEQLRNAE</sequence>
<feature type="transmembrane region" description="Helical" evidence="7">
    <location>
        <begin position="272"/>
        <end position="295"/>
    </location>
</feature>
<keyword evidence="5 7" id="KW-0472">Membrane</keyword>
<dbReference type="PANTHER" id="PTHR30572">
    <property type="entry name" value="MEMBRANE COMPONENT OF TRANSPORTER-RELATED"/>
    <property type="match status" value="1"/>
</dbReference>
<dbReference type="Proteomes" id="UP000711047">
    <property type="component" value="Unassembled WGS sequence"/>
</dbReference>
<feature type="transmembrane region" description="Helical" evidence="7">
    <location>
        <begin position="440"/>
        <end position="460"/>
    </location>
</feature>
<feature type="transmembrane region" description="Helical" evidence="7">
    <location>
        <begin position="327"/>
        <end position="350"/>
    </location>
</feature>
<keyword evidence="10" id="KW-1185">Reference proteome</keyword>
<dbReference type="InterPro" id="IPR003838">
    <property type="entry name" value="ABC3_permease_C"/>
</dbReference>
<accession>A0ABX2DXD7</accession>
<evidence type="ECO:0000256" key="4">
    <source>
        <dbReference type="ARBA" id="ARBA00022989"/>
    </source>
</evidence>
<feature type="transmembrane region" description="Helical" evidence="7">
    <location>
        <begin position="806"/>
        <end position="832"/>
    </location>
</feature>
<feature type="domain" description="ABC3 transporter permease C-terminal" evidence="8">
    <location>
        <begin position="720"/>
        <end position="831"/>
    </location>
</feature>
<comment type="caution">
    <text evidence="9">The sequence shown here is derived from an EMBL/GenBank/DDBJ whole genome shotgun (WGS) entry which is preliminary data.</text>
</comment>
<evidence type="ECO:0000256" key="6">
    <source>
        <dbReference type="ARBA" id="ARBA00038076"/>
    </source>
</evidence>
<reference evidence="9 10" key="1">
    <citation type="submission" date="2020-05" db="EMBL/GenBank/DDBJ databases">
        <title>Paenibacillus glebae, sp. nov., Paenibacillus humi sp. nov., Paenibacillus pedi sp. nov., Paenibacillus terrestris sp. nov. and Paenibacillus terricola sp. nov., isolated from a forest top soil sample.</title>
        <authorList>
            <person name="Qi S."/>
            <person name="Carlier A."/>
            <person name="Cnockaert M."/>
            <person name="Vandamme P."/>
        </authorList>
    </citation>
    <scope>NUCLEOTIDE SEQUENCE [LARGE SCALE GENOMIC DNA]</scope>
    <source>
        <strain evidence="9 10">LMG 29502</strain>
    </source>
</reference>
<dbReference type="PANTHER" id="PTHR30572:SF4">
    <property type="entry name" value="ABC TRANSPORTER PERMEASE YTRF"/>
    <property type="match status" value="1"/>
</dbReference>
<dbReference type="EMBL" id="JABMKX010000015">
    <property type="protein sequence ID" value="NQX48481.1"/>
    <property type="molecule type" value="Genomic_DNA"/>
</dbReference>
<dbReference type="Pfam" id="PF02687">
    <property type="entry name" value="FtsX"/>
    <property type="match status" value="2"/>
</dbReference>
<keyword evidence="2" id="KW-1003">Cell membrane</keyword>
<keyword evidence="3 7" id="KW-0812">Transmembrane</keyword>
<evidence type="ECO:0000256" key="1">
    <source>
        <dbReference type="ARBA" id="ARBA00004651"/>
    </source>
</evidence>
<feature type="transmembrane region" description="Helical" evidence="7">
    <location>
        <begin position="26"/>
        <end position="50"/>
    </location>
</feature>
<evidence type="ECO:0000256" key="3">
    <source>
        <dbReference type="ARBA" id="ARBA00022692"/>
    </source>
</evidence>
<comment type="subcellular location">
    <subcellularLocation>
        <location evidence="1">Cell membrane</location>
        <topology evidence="1">Multi-pass membrane protein</topology>
    </subcellularLocation>
</comment>
<protein>
    <submittedName>
        <fullName evidence="9">ABC transporter permease</fullName>
    </submittedName>
</protein>
<feature type="transmembrane region" description="Helical" evidence="7">
    <location>
        <begin position="721"/>
        <end position="743"/>
    </location>
</feature>
<gene>
    <name evidence="9" type="ORF">HQN87_24430</name>
</gene>
<proteinExistence type="inferred from homology"/>
<feature type="transmembrane region" description="Helical" evidence="7">
    <location>
        <begin position="370"/>
        <end position="389"/>
    </location>
</feature>
<keyword evidence="4 7" id="KW-1133">Transmembrane helix</keyword>
<evidence type="ECO:0000256" key="7">
    <source>
        <dbReference type="SAM" id="Phobius"/>
    </source>
</evidence>
<name>A0ABX2DXD7_9BACL</name>
<feature type="domain" description="ABC3 transporter permease C-terminal" evidence="8">
    <location>
        <begin position="280"/>
        <end position="400"/>
    </location>
</feature>